<keyword evidence="3" id="KW-1185">Reference proteome</keyword>
<dbReference type="RefSeq" id="WP_169361806.1">
    <property type="nucleotide sequence ID" value="NZ_JAAVJL010000001.1"/>
</dbReference>
<reference evidence="2 3" key="1">
    <citation type="submission" date="2020-03" db="EMBL/GenBank/DDBJ databases">
        <title>Draft Genome Sequence of 2-Methylisoborneol Producing Pseudanabaena yagii Strain GIHE-NHR1 Isolated from North Han River in South Korea.</title>
        <authorList>
            <person name="Jeong J."/>
        </authorList>
    </citation>
    <scope>NUCLEOTIDE SEQUENCE [LARGE SCALE GENOMIC DNA]</scope>
    <source>
        <strain evidence="2 3">GIHE-NHR1</strain>
    </source>
</reference>
<organism evidence="2 3">
    <name type="scientific">Pseudanabaena yagii GIHE-NHR1</name>
    <dbReference type="NCBI Taxonomy" id="2722753"/>
    <lineage>
        <taxon>Bacteria</taxon>
        <taxon>Bacillati</taxon>
        <taxon>Cyanobacteriota</taxon>
        <taxon>Cyanophyceae</taxon>
        <taxon>Pseudanabaenales</taxon>
        <taxon>Pseudanabaenaceae</taxon>
        <taxon>Pseudanabaena</taxon>
        <taxon>Pseudanabaena yagii</taxon>
    </lineage>
</organism>
<gene>
    <name evidence="2" type="ORF">HC246_01255</name>
</gene>
<proteinExistence type="predicted"/>
<evidence type="ECO:0000313" key="3">
    <source>
        <dbReference type="Proteomes" id="UP000738376"/>
    </source>
</evidence>
<evidence type="ECO:0000259" key="1">
    <source>
        <dbReference type="Pfam" id="PF24732"/>
    </source>
</evidence>
<dbReference type="InterPro" id="IPR056925">
    <property type="entry name" value="ParE-like"/>
</dbReference>
<dbReference type="Pfam" id="PF24732">
    <property type="entry name" value="ParE_like"/>
    <property type="match status" value="1"/>
</dbReference>
<comment type="caution">
    <text evidence="2">The sequence shown here is derived from an EMBL/GenBank/DDBJ whole genome shotgun (WGS) entry which is preliminary data.</text>
</comment>
<name>A0ABX1LKS7_9CYAN</name>
<accession>A0ABX1LKS7</accession>
<dbReference type="SUPFAM" id="SSF143011">
    <property type="entry name" value="RelE-like"/>
    <property type="match status" value="1"/>
</dbReference>
<evidence type="ECO:0000313" key="2">
    <source>
        <dbReference type="EMBL" id="NMF56689.1"/>
    </source>
</evidence>
<protein>
    <recommendedName>
        <fullName evidence="1">ParE-like toxin domain-containing protein</fullName>
    </recommendedName>
</protein>
<feature type="domain" description="ParE-like toxin" evidence="1">
    <location>
        <begin position="19"/>
        <end position="84"/>
    </location>
</feature>
<sequence>MKSFILPSFWIEYRKLDDDVRQSARKAYRLWAENSFHPSLHFKCINSDEAIWSVRVTRNYRALGILEGDMVTWFWIGNHDDYERFFS</sequence>
<dbReference type="Proteomes" id="UP000738376">
    <property type="component" value="Unassembled WGS sequence"/>
</dbReference>
<dbReference type="InterPro" id="IPR035093">
    <property type="entry name" value="RelE/ParE_toxin_dom_sf"/>
</dbReference>
<dbReference type="EMBL" id="JAAVJL010000001">
    <property type="protein sequence ID" value="NMF56689.1"/>
    <property type="molecule type" value="Genomic_DNA"/>
</dbReference>